<dbReference type="Gene3D" id="2.130.10.10">
    <property type="entry name" value="YVTN repeat-like/Quinoprotein amine dehydrogenase"/>
    <property type="match status" value="1"/>
</dbReference>
<protein>
    <submittedName>
        <fullName evidence="1">Exo-alpha-sialidase</fullName>
    </submittedName>
</protein>
<accession>A0ABS5EJR6</accession>
<comment type="caution">
    <text evidence="1">The sequence shown here is derived from an EMBL/GenBank/DDBJ whole genome shotgun (WGS) entry which is preliminary data.</text>
</comment>
<keyword evidence="2" id="KW-1185">Reference proteome</keyword>
<dbReference type="RefSeq" id="WP_211869920.1">
    <property type="nucleotide sequence ID" value="NZ_JAAEDI010000017.1"/>
</dbReference>
<dbReference type="SUPFAM" id="SSF110296">
    <property type="entry name" value="Oligoxyloglucan reducing end-specific cellobiohydrolase"/>
    <property type="match status" value="1"/>
</dbReference>
<dbReference type="EMBL" id="JAAEDI010000017">
    <property type="protein sequence ID" value="MBR0651254.1"/>
    <property type="molecule type" value="Genomic_DNA"/>
</dbReference>
<sequence length="361" mass="38470">MANRVMLLLGTRKGAFLVDGDAARGSWSLRGPFCETWPINHAIADPKTGTIWAAGGNEWFGPAVWRSTDLGESWTHSSAGLAYAEGETPIKSAWSLALGPDGALWAGVEPAGLFSSADGGDTWTHVSGLTDHPSRAEWQPGGAGLILHGILPHPADADRVWIAISAVGVFATEDGGRNWAPRNRGTRQDYAPEDQRYPEFGQCVHALAMAAGMPDRLYQQNHCGMYRSDDGGRAWTSIEAGLPSSFGFPAVAHPRDPDTLYLLPLNGDQAGRFMPDAAAAVWRTRDAGASWQALRQGLPQANAFFGVLRRAMAVDRMDPAGIYFGTSGGALFASADEGESWSCIAEHLPGILSVDTLVLDG</sequence>
<reference evidence="2" key="1">
    <citation type="journal article" date="2021" name="Syst. Appl. Microbiol.">
        <title>Roseomonas hellenica sp. nov., isolated from roots of wild-growing Alkanna tinctoria.</title>
        <authorList>
            <person name="Rat A."/>
            <person name="Naranjo H.D."/>
            <person name="Lebbe L."/>
            <person name="Cnockaert M."/>
            <person name="Krigas N."/>
            <person name="Grigoriadou K."/>
            <person name="Maloupa E."/>
            <person name="Willems A."/>
        </authorList>
    </citation>
    <scope>NUCLEOTIDE SEQUENCE [LARGE SCALE GENOMIC DNA]</scope>
    <source>
        <strain evidence="2">LMG 31159</strain>
    </source>
</reference>
<dbReference type="InterPro" id="IPR015943">
    <property type="entry name" value="WD40/YVTN_repeat-like_dom_sf"/>
</dbReference>
<dbReference type="PANTHER" id="PTHR43739:SF5">
    <property type="entry name" value="EXO-ALPHA-SIALIDASE"/>
    <property type="match status" value="1"/>
</dbReference>
<dbReference type="PANTHER" id="PTHR43739">
    <property type="entry name" value="XYLOGLUCANASE (EUROFUNG)"/>
    <property type="match status" value="1"/>
</dbReference>
<name>A0ABS5EJR6_9PROT</name>
<evidence type="ECO:0000313" key="2">
    <source>
        <dbReference type="Proteomes" id="UP000698752"/>
    </source>
</evidence>
<gene>
    <name evidence="1" type="ORF">GXW78_16400</name>
</gene>
<dbReference type="Proteomes" id="UP000698752">
    <property type="component" value="Unassembled WGS sequence"/>
</dbReference>
<dbReference type="CDD" id="cd15482">
    <property type="entry name" value="Sialidase_non-viral"/>
    <property type="match status" value="1"/>
</dbReference>
<organism evidence="1 2">
    <name type="scientific">Neoroseomonas terrae</name>
    <dbReference type="NCBI Taxonomy" id="424799"/>
    <lineage>
        <taxon>Bacteria</taxon>
        <taxon>Pseudomonadati</taxon>
        <taxon>Pseudomonadota</taxon>
        <taxon>Alphaproteobacteria</taxon>
        <taxon>Acetobacterales</taxon>
        <taxon>Acetobacteraceae</taxon>
        <taxon>Neoroseomonas</taxon>
    </lineage>
</organism>
<evidence type="ECO:0000313" key="1">
    <source>
        <dbReference type="EMBL" id="MBR0651254.1"/>
    </source>
</evidence>
<proteinExistence type="predicted"/>
<dbReference type="InterPro" id="IPR052025">
    <property type="entry name" value="Xyloglucanase_GH74"/>
</dbReference>